<dbReference type="AlphaFoldDB" id="A0A840HWE8"/>
<dbReference type="Proteomes" id="UP000575068">
    <property type="component" value="Unassembled WGS sequence"/>
</dbReference>
<dbReference type="InterPro" id="IPR034122">
    <property type="entry name" value="Retropepsin-like_bacterial"/>
</dbReference>
<evidence type="ECO:0000256" key="1">
    <source>
        <dbReference type="ARBA" id="ARBA00022801"/>
    </source>
</evidence>
<feature type="domain" description="Peptidase A2" evidence="3">
    <location>
        <begin position="102"/>
        <end position="181"/>
    </location>
</feature>
<dbReference type="InterPro" id="IPR021109">
    <property type="entry name" value="Peptidase_aspartic_dom_sf"/>
</dbReference>
<dbReference type="Gene3D" id="2.40.70.10">
    <property type="entry name" value="Acid Proteases"/>
    <property type="match status" value="1"/>
</dbReference>
<keyword evidence="4" id="KW-0645">Protease</keyword>
<feature type="transmembrane region" description="Helical" evidence="2">
    <location>
        <begin position="9"/>
        <end position="28"/>
    </location>
</feature>
<organism evidence="4 5">
    <name type="scientific">Rhizorhapis suberifaciens</name>
    <name type="common">corky root of lettuce</name>
    <dbReference type="NCBI Taxonomy" id="13656"/>
    <lineage>
        <taxon>Bacteria</taxon>
        <taxon>Pseudomonadati</taxon>
        <taxon>Pseudomonadota</taxon>
        <taxon>Alphaproteobacteria</taxon>
        <taxon>Sphingomonadales</taxon>
        <taxon>Sphingomonadaceae</taxon>
        <taxon>Rhizorhapis</taxon>
    </lineage>
</organism>
<evidence type="ECO:0000259" key="3">
    <source>
        <dbReference type="PROSITE" id="PS50175"/>
    </source>
</evidence>
<reference evidence="4 5" key="1">
    <citation type="submission" date="2020-08" db="EMBL/GenBank/DDBJ databases">
        <title>Genomic Encyclopedia of Type Strains, Phase IV (KMG-IV): sequencing the most valuable type-strain genomes for metagenomic binning, comparative biology and taxonomic classification.</title>
        <authorList>
            <person name="Goeker M."/>
        </authorList>
    </citation>
    <scope>NUCLEOTIDE SEQUENCE [LARGE SCALE GENOMIC DNA]</scope>
    <source>
        <strain evidence="4 5">DSM 7465</strain>
    </source>
</reference>
<dbReference type="CDD" id="cd05483">
    <property type="entry name" value="retropepsin_like_bacteria"/>
    <property type="match status" value="1"/>
</dbReference>
<proteinExistence type="predicted"/>
<dbReference type="InterPro" id="IPR011969">
    <property type="entry name" value="Clan_AA_Asp_peptidase_C"/>
</dbReference>
<dbReference type="EMBL" id="JACHOV010000010">
    <property type="protein sequence ID" value="MBB4642283.1"/>
    <property type="molecule type" value="Genomic_DNA"/>
</dbReference>
<gene>
    <name evidence="4" type="ORF">HNQ99_002608</name>
</gene>
<comment type="caution">
    <text evidence="4">The sequence shown here is derived from an EMBL/GenBank/DDBJ whole genome shotgun (WGS) entry which is preliminary data.</text>
</comment>
<dbReference type="InterPro" id="IPR001995">
    <property type="entry name" value="Peptidase_A2_cat"/>
</dbReference>
<feature type="transmembrane region" description="Helical" evidence="2">
    <location>
        <begin position="34"/>
        <end position="53"/>
    </location>
</feature>
<evidence type="ECO:0000313" key="4">
    <source>
        <dbReference type="EMBL" id="MBB4642283.1"/>
    </source>
</evidence>
<accession>A0A840HWE8</accession>
<dbReference type="PROSITE" id="PS00141">
    <property type="entry name" value="ASP_PROTEASE"/>
    <property type="match status" value="1"/>
</dbReference>
<evidence type="ECO:0000313" key="5">
    <source>
        <dbReference type="Proteomes" id="UP000575068"/>
    </source>
</evidence>
<sequence length="200" mass="21555">MTGAQSAELIWLILAIILVGSALISRRWSLTGALSMALWWVAIFVIALALFSYRTELGFVADRVKSEISGEAQQRIVGSTLRINKSIDGHFWVQAMVNGHKMRFLVDSGASITAVSESAATAVGLNVDQHGFPMILTTANGAIEARRSNIATLEIGPLKASDLAIVVSPAFGDVNVLGMNFLSQLRSWRVEGDEMILEPA</sequence>
<dbReference type="GO" id="GO:0006508">
    <property type="term" value="P:proteolysis"/>
    <property type="evidence" value="ECO:0007669"/>
    <property type="project" value="UniProtKB-KW"/>
</dbReference>
<keyword evidence="2" id="KW-1133">Transmembrane helix</keyword>
<keyword evidence="2" id="KW-0812">Transmembrane</keyword>
<dbReference type="RefSeq" id="WP_322790368.1">
    <property type="nucleotide sequence ID" value="NZ_JACHOV010000010.1"/>
</dbReference>
<name>A0A840HWE8_9SPHN</name>
<evidence type="ECO:0000256" key="2">
    <source>
        <dbReference type="SAM" id="Phobius"/>
    </source>
</evidence>
<dbReference type="PROSITE" id="PS50175">
    <property type="entry name" value="ASP_PROT_RETROV"/>
    <property type="match status" value="1"/>
</dbReference>
<protein>
    <submittedName>
        <fullName evidence="4">Aspartyl protease family protein</fullName>
    </submittedName>
</protein>
<dbReference type="InterPro" id="IPR001969">
    <property type="entry name" value="Aspartic_peptidase_AS"/>
</dbReference>
<keyword evidence="1" id="KW-0378">Hydrolase</keyword>
<dbReference type="NCBIfam" id="TIGR02281">
    <property type="entry name" value="clan_AA_DTGA"/>
    <property type="match status" value="1"/>
</dbReference>
<keyword evidence="5" id="KW-1185">Reference proteome</keyword>
<dbReference type="Pfam" id="PF13975">
    <property type="entry name" value="gag-asp_proteas"/>
    <property type="match status" value="1"/>
</dbReference>
<keyword evidence="2" id="KW-0472">Membrane</keyword>
<dbReference type="GO" id="GO:0004190">
    <property type="term" value="F:aspartic-type endopeptidase activity"/>
    <property type="evidence" value="ECO:0007669"/>
    <property type="project" value="InterPro"/>
</dbReference>
<dbReference type="SUPFAM" id="SSF50630">
    <property type="entry name" value="Acid proteases"/>
    <property type="match status" value="1"/>
</dbReference>